<dbReference type="SUPFAM" id="SSF51419">
    <property type="entry name" value="PLP-binding barrel"/>
    <property type="match status" value="1"/>
</dbReference>
<evidence type="ECO:0000256" key="2">
    <source>
        <dbReference type="HAMAP-Rule" id="MF_03225"/>
    </source>
</evidence>
<keyword evidence="1 2" id="KW-0663">Pyridoxal phosphate</keyword>
<keyword evidence="8" id="KW-1185">Reference proteome</keyword>
<feature type="region of interest" description="Disordered" evidence="5">
    <location>
        <begin position="1"/>
        <end position="26"/>
    </location>
</feature>
<organism evidence="7 8">
    <name type="scientific">Acaulospora morrowiae</name>
    <dbReference type="NCBI Taxonomy" id="94023"/>
    <lineage>
        <taxon>Eukaryota</taxon>
        <taxon>Fungi</taxon>
        <taxon>Fungi incertae sedis</taxon>
        <taxon>Mucoromycota</taxon>
        <taxon>Glomeromycotina</taxon>
        <taxon>Glomeromycetes</taxon>
        <taxon>Diversisporales</taxon>
        <taxon>Acaulosporaceae</taxon>
        <taxon>Acaulospora</taxon>
    </lineage>
</organism>
<comment type="similarity">
    <text evidence="2 4">Belongs to the pyridoxal phosphate-binding protein YggS/PROSC family.</text>
</comment>
<dbReference type="PANTHER" id="PTHR10146:SF14">
    <property type="entry name" value="PYRIDOXAL PHOSPHATE HOMEOSTASIS PROTEIN"/>
    <property type="match status" value="1"/>
</dbReference>
<dbReference type="NCBIfam" id="TIGR00044">
    <property type="entry name" value="YggS family pyridoxal phosphate-dependent enzyme"/>
    <property type="match status" value="1"/>
</dbReference>
<dbReference type="AlphaFoldDB" id="A0A9N8ZZU6"/>
<dbReference type="PROSITE" id="PS01211">
    <property type="entry name" value="UPF0001"/>
    <property type="match status" value="1"/>
</dbReference>
<dbReference type="HAMAP" id="MF_02087">
    <property type="entry name" value="PLP_homeostasis"/>
    <property type="match status" value="1"/>
</dbReference>
<dbReference type="GO" id="GO:0030170">
    <property type="term" value="F:pyridoxal phosphate binding"/>
    <property type="evidence" value="ECO:0007669"/>
    <property type="project" value="UniProtKB-UniRule"/>
</dbReference>
<accession>A0A9N8ZZU6</accession>
<dbReference type="Proteomes" id="UP000789342">
    <property type="component" value="Unassembled WGS sequence"/>
</dbReference>
<comment type="function">
    <text evidence="2">Pyridoxal 5'-phosphate (PLP)-binding protein, which may be involved in intracellular homeostatic regulation of pyridoxal 5'-phosphate (PLP), the active form of vitamin B6.</text>
</comment>
<protein>
    <recommendedName>
        <fullName evidence="2">Pyridoxal phosphate homeostasis protein</fullName>
        <shortName evidence="2">PLP homeostasis protein</shortName>
    </recommendedName>
</protein>
<feature type="modified residue" description="N6-(pyridoxal phosphate)lysine" evidence="2 3">
    <location>
        <position position="58"/>
    </location>
</feature>
<dbReference type="FunFam" id="3.20.20.10:FF:000007">
    <property type="entry name" value="Pyridoxal phosphate homeostasis protein"/>
    <property type="match status" value="1"/>
</dbReference>
<proteinExistence type="inferred from homology"/>
<name>A0A9N8ZZU6_9GLOM</name>
<dbReference type="Gene3D" id="3.20.20.10">
    <property type="entry name" value="Alanine racemase"/>
    <property type="match status" value="1"/>
</dbReference>
<comment type="caution">
    <text evidence="7">The sequence shown here is derived from an EMBL/GenBank/DDBJ whole genome shotgun (WGS) entry which is preliminary data.</text>
</comment>
<evidence type="ECO:0000256" key="3">
    <source>
        <dbReference type="PIRSR" id="PIRSR004848-1"/>
    </source>
</evidence>
<feature type="domain" description="Alanine racemase N-terminal" evidence="6">
    <location>
        <begin position="34"/>
        <end position="251"/>
    </location>
</feature>
<evidence type="ECO:0000259" key="6">
    <source>
        <dbReference type="Pfam" id="PF01168"/>
    </source>
</evidence>
<dbReference type="OrthoDB" id="10264196at2759"/>
<dbReference type="CDD" id="cd06822">
    <property type="entry name" value="PLPDE_III_YBL036c_euk"/>
    <property type="match status" value="1"/>
</dbReference>
<dbReference type="EMBL" id="CAJVPV010001934">
    <property type="protein sequence ID" value="CAG8512937.1"/>
    <property type="molecule type" value="Genomic_DNA"/>
</dbReference>
<evidence type="ECO:0000313" key="7">
    <source>
        <dbReference type="EMBL" id="CAG8512937.1"/>
    </source>
</evidence>
<feature type="compositionally biased region" description="Basic and acidic residues" evidence="5">
    <location>
        <begin position="9"/>
        <end position="26"/>
    </location>
</feature>
<evidence type="ECO:0000256" key="4">
    <source>
        <dbReference type="RuleBase" id="RU004514"/>
    </source>
</evidence>
<reference evidence="7" key="1">
    <citation type="submission" date="2021-06" db="EMBL/GenBank/DDBJ databases">
        <authorList>
            <person name="Kallberg Y."/>
            <person name="Tangrot J."/>
            <person name="Rosling A."/>
        </authorList>
    </citation>
    <scope>NUCLEOTIDE SEQUENCE</scope>
    <source>
        <strain evidence="7">CL551</strain>
    </source>
</reference>
<comment type="cofactor">
    <cofactor evidence="3">
        <name>pyridoxal 5'-phosphate</name>
        <dbReference type="ChEBI" id="CHEBI:597326"/>
    </cofactor>
</comment>
<dbReference type="InterPro" id="IPR001608">
    <property type="entry name" value="Ala_racemase_N"/>
</dbReference>
<dbReference type="Pfam" id="PF01168">
    <property type="entry name" value="Ala_racemase_N"/>
    <property type="match status" value="1"/>
</dbReference>
<evidence type="ECO:0000313" key="8">
    <source>
        <dbReference type="Proteomes" id="UP000789342"/>
    </source>
</evidence>
<dbReference type="PIRSF" id="PIRSF004848">
    <property type="entry name" value="YBL036c_PLPDEIII"/>
    <property type="match status" value="1"/>
</dbReference>
<evidence type="ECO:0000256" key="1">
    <source>
        <dbReference type="ARBA" id="ARBA00022898"/>
    </source>
</evidence>
<dbReference type="PANTHER" id="PTHR10146">
    <property type="entry name" value="PROLINE SYNTHETASE CO-TRANSCRIBED BACTERIAL HOMOLOG PROTEIN"/>
    <property type="match status" value="1"/>
</dbReference>
<dbReference type="InterPro" id="IPR011078">
    <property type="entry name" value="PyrdxlP_homeostasis"/>
</dbReference>
<sequence>MSINSGLQKMDEQSENKDPDLDVEQRRQEITSNLTDVRKRIEAMTQEKREVRLVAVSKQKPISDILIAYEDGQRHFGENYVQELVEKSKALPSDIKWHFIGTLQSNKCKILAAIPNLWAVETIDGIQKADVMNKACASREFPLRVFLQVNTSGEETKGGVDPGECLAALNHIQDNCEKLQLAGIMTIGAHRESTEELNPDFINLMNLQKQFKESRGMELEVSMGMSDDFEEAIKLGSTNVRVGTTIFGRRPLKHKH</sequence>
<gene>
    <name evidence="7" type="ORF">AMORRO_LOCUS3821</name>
</gene>
<dbReference type="InterPro" id="IPR029066">
    <property type="entry name" value="PLP-binding_barrel"/>
</dbReference>
<evidence type="ECO:0000256" key="5">
    <source>
        <dbReference type="SAM" id="MobiDB-lite"/>
    </source>
</evidence>